<comment type="caution">
    <text evidence="1">The sequence shown here is derived from an EMBL/GenBank/DDBJ whole genome shotgun (WGS) entry which is preliminary data.</text>
</comment>
<name>A0A366XT33_9BACI</name>
<gene>
    <name evidence="1" type="ORF">DS031_11720</name>
</gene>
<dbReference type="AlphaFoldDB" id="A0A366XT33"/>
<sequence>MFIHILRTNKPQEFPMLGKVLKWGGELMKLQLHENNEELSFGEELTCYYLDWIFTSKIIKSSHGFLYLLVLPSSSSKHTFEQFLKQDGKIYRREHPRVHTNIKKQL</sequence>
<proteinExistence type="predicted"/>
<evidence type="ECO:0000313" key="2">
    <source>
        <dbReference type="Proteomes" id="UP000253314"/>
    </source>
</evidence>
<organism evidence="1 2">
    <name type="scientific">Bacillus taeanensis</name>
    <dbReference type="NCBI Taxonomy" id="273032"/>
    <lineage>
        <taxon>Bacteria</taxon>
        <taxon>Bacillati</taxon>
        <taxon>Bacillota</taxon>
        <taxon>Bacilli</taxon>
        <taxon>Bacillales</taxon>
        <taxon>Bacillaceae</taxon>
        <taxon>Bacillus</taxon>
    </lineage>
</organism>
<accession>A0A366XT33</accession>
<evidence type="ECO:0000313" key="1">
    <source>
        <dbReference type="EMBL" id="RBW69302.1"/>
    </source>
</evidence>
<reference evidence="1 2" key="1">
    <citation type="submission" date="2018-07" db="EMBL/GenBank/DDBJ databases">
        <title>Lottiidibacillus patelloidae gen. nov., sp. nov., isolated from the intestinal tract of a marine limpet and the reclassification of B. taeanensis BH030017T, B. algicola KMM 3737T and B. hwajinpoensis SW-72T as genus Lottiidibacillus.</title>
        <authorList>
            <person name="Liu R."/>
            <person name="Huang Z."/>
        </authorList>
    </citation>
    <scope>NUCLEOTIDE SEQUENCE [LARGE SCALE GENOMIC DNA]</scope>
    <source>
        <strain evidence="1 2">BH030017</strain>
    </source>
</reference>
<keyword evidence="2" id="KW-1185">Reference proteome</keyword>
<dbReference type="Proteomes" id="UP000253314">
    <property type="component" value="Unassembled WGS sequence"/>
</dbReference>
<protein>
    <submittedName>
        <fullName evidence="1">Uncharacterized protein</fullName>
    </submittedName>
</protein>
<dbReference type="EMBL" id="QOCW01000011">
    <property type="protein sequence ID" value="RBW69302.1"/>
    <property type="molecule type" value="Genomic_DNA"/>
</dbReference>